<feature type="domain" description="Citrate transporter-like" evidence="12">
    <location>
        <begin position="17"/>
        <end position="390"/>
    </location>
</feature>
<dbReference type="KEGG" id="ttz:FHG85_09600"/>
<dbReference type="GO" id="GO:0006814">
    <property type="term" value="P:sodium ion transport"/>
    <property type="evidence" value="ECO:0007669"/>
    <property type="project" value="UniProtKB-KW"/>
</dbReference>
<dbReference type="RefSeq" id="WP_173075288.1">
    <property type="nucleotide sequence ID" value="NZ_CP041345.1"/>
</dbReference>
<evidence type="ECO:0000313" key="14">
    <source>
        <dbReference type="Proteomes" id="UP000500961"/>
    </source>
</evidence>
<dbReference type="NCBIfam" id="NF038006">
    <property type="entry name" value="NhaD_1"/>
    <property type="match status" value="1"/>
</dbReference>
<dbReference type="Pfam" id="PF03600">
    <property type="entry name" value="CitMHS"/>
    <property type="match status" value="1"/>
</dbReference>
<organism evidence="13 14">
    <name type="scientific">Tenuifilum thalassicum</name>
    <dbReference type="NCBI Taxonomy" id="2590900"/>
    <lineage>
        <taxon>Bacteria</taxon>
        <taxon>Pseudomonadati</taxon>
        <taxon>Bacteroidota</taxon>
        <taxon>Bacteroidia</taxon>
        <taxon>Bacteroidales</taxon>
        <taxon>Tenuifilaceae</taxon>
        <taxon>Tenuifilum</taxon>
    </lineage>
</organism>
<comment type="subcellular location">
    <subcellularLocation>
        <location evidence="1">Membrane</location>
        <topology evidence="1">Multi-pass membrane protein</topology>
    </subcellularLocation>
</comment>
<dbReference type="AlphaFoldDB" id="A0A7D3XLM9"/>
<dbReference type="EMBL" id="CP041345">
    <property type="protein sequence ID" value="QKG80510.1"/>
    <property type="molecule type" value="Genomic_DNA"/>
</dbReference>
<feature type="transmembrane region" description="Helical" evidence="11">
    <location>
        <begin position="88"/>
        <end position="109"/>
    </location>
</feature>
<keyword evidence="9" id="KW-0739">Sodium transport</keyword>
<evidence type="ECO:0000256" key="10">
    <source>
        <dbReference type="ARBA" id="ARBA00025753"/>
    </source>
</evidence>
<dbReference type="GO" id="GO:0015297">
    <property type="term" value="F:antiporter activity"/>
    <property type="evidence" value="ECO:0007669"/>
    <property type="project" value="UniProtKB-KW"/>
</dbReference>
<feature type="transmembrane region" description="Helical" evidence="11">
    <location>
        <begin position="129"/>
        <end position="157"/>
    </location>
</feature>
<evidence type="ECO:0000256" key="7">
    <source>
        <dbReference type="ARBA" id="ARBA00023065"/>
    </source>
</evidence>
<feature type="transmembrane region" description="Helical" evidence="11">
    <location>
        <begin position="27"/>
        <end position="51"/>
    </location>
</feature>
<keyword evidence="5 11" id="KW-1133">Transmembrane helix</keyword>
<evidence type="ECO:0000256" key="4">
    <source>
        <dbReference type="ARBA" id="ARBA00022692"/>
    </source>
</evidence>
<feature type="transmembrane region" description="Helical" evidence="11">
    <location>
        <begin position="258"/>
        <end position="276"/>
    </location>
</feature>
<evidence type="ECO:0000256" key="11">
    <source>
        <dbReference type="SAM" id="Phobius"/>
    </source>
</evidence>
<feature type="transmembrane region" description="Helical" evidence="11">
    <location>
        <begin position="282"/>
        <end position="300"/>
    </location>
</feature>
<name>A0A7D3XLM9_9BACT</name>
<evidence type="ECO:0000256" key="6">
    <source>
        <dbReference type="ARBA" id="ARBA00023053"/>
    </source>
</evidence>
<evidence type="ECO:0000313" key="13">
    <source>
        <dbReference type="EMBL" id="QKG80510.1"/>
    </source>
</evidence>
<dbReference type="PANTHER" id="PTHR43269:SF2">
    <property type="entry name" value="SODIUM_PROTON ANTIPORTER 1-RELATED"/>
    <property type="match status" value="1"/>
</dbReference>
<dbReference type="InterPro" id="IPR045016">
    <property type="entry name" value="NhaD-like"/>
</dbReference>
<dbReference type="PANTHER" id="PTHR43269">
    <property type="entry name" value="SODIUM/PROTON ANTIPORTER 1-RELATED"/>
    <property type="match status" value="1"/>
</dbReference>
<evidence type="ECO:0000256" key="8">
    <source>
        <dbReference type="ARBA" id="ARBA00023136"/>
    </source>
</evidence>
<evidence type="ECO:0000256" key="2">
    <source>
        <dbReference type="ARBA" id="ARBA00022448"/>
    </source>
</evidence>
<keyword evidence="2" id="KW-0813">Transport</keyword>
<dbReference type="Proteomes" id="UP000500961">
    <property type="component" value="Chromosome"/>
</dbReference>
<feature type="transmembrane region" description="Helical" evidence="11">
    <location>
        <begin position="208"/>
        <end position="228"/>
    </location>
</feature>
<keyword evidence="8 11" id="KW-0472">Membrane</keyword>
<accession>A0A7D3XLM9</accession>
<keyword evidence="7" id="KW-0406">Ion transport</keyword>
<keyword evidence="6" id="KW-0915">Sodium</keyword>
<proteinExistence type="inferred from homology"/>
<keyword evidence="4 11" id="KW-0812">Transmembrane</keyword>
<evidence type="ECO:0000256" key="9">
    <source>
        <dbReference type="ARBA" id="ARBA00023201"/>
    </source>
</evidence>
<evidence type="ECO:0000256" key="1">
    <source>
        <dbReference type="ARBA" id="ARBA00004141"/>
    </source>
</evidence>
<dbReference type="InterPro" id="IPR004680">
    <property type="entry name" value="Cit_transptr-like_dom"/>
</dbReference>
<keyword evidence="14" id="KW-1185">Reference proteome</keyword>
<comment type="similarity">
    <text evidence="10">Belongs to the NhaD Na(+)/H(+) (TC 2.A.62) antiporter family.</text>
</comment>
<feature type="transmembrane region" description="Helical" evidence="11">
    <location>
        <begin position="321"/>
        <end position="342"/>
    </location>
</feature>
<evidence type="ECO:0000256" key="3">
    <source>
        <dbReference type="ARBA" id="ARBA00022449"/>
    </source>
</evidence>
<evidence type="ECO:0000259" key="12">
    <source>
        <dbReference type="Pfam" id="PF03600"/>
    </source>
</evidence>
<keyword evidence="3" id="KW-0050">Antiport</keyword>
<reference evidence="13 14" key="1">
    <citation type="submission" date="2019-07" db="EMBL/GenBank/DDBJ databases">
        <title>Thalassofilum flectens gen. nov., sp. nov., a novel moderate thermophilic anaerobe from a shallow sea hot spring in Kunashir Island (Russia), representing a new family in the order Bacteroidales, and proposal of Thalassofilacea fam. nov.</title>
        <authorList>
            <person name="Kochetkova T.V."/>
            <person name="Podosokorskaya O.A."/>
            <person name="Novikov A."/>
            <person name="Elcheninov A.G."/>
            <person name="Toshchakov S.V."/>
            <person name="Kublanov I.V."/>
        </authorList>
    </citation>
    <scope>NUCLEOTIDE SEQUENCE [LARGE SCALE GENOMIC DNA]</scope>
    <source>
        <strain evidence="13 14">38-H</strain>
    </source>
</reference>
<sequence>MFSLMIVVFVLGYTAIALEHNIKVNKTASALFLGVAMWTMLMLDASGILGLDIGGRFSEFLSNHPDLLSLPKWEQYVKYVADNQVVEFLGEIAEILFFLMGAMTIVEIVDQHGGFKIITNRIKTRNKVKLLWVISFITFFMSAALDNLTTSIVMVALLRKLIHEKHERWLFAGVVVLAANAGGAWSPIGDVTTIMLWIKGNVTTASIVTKLFIPSLVSMIVPLIILSFKLKGEMPAKEKHHPEKVHQPSPATRRERHIIFILGVGALLFTPVFKLISHLPPFMGMLLGLSVLWIFTELMYHRKRNLDDKEKRTVARVIKNVDVPTILFFLGILMAVDALQTAGHLTLLSEWLDKTFTSPYPPNILIGVLSSIVDNVPLVAGAMGMHEALPLAQATGELANYAIDGSFWNLLAYCAGTGGSILIIGSAAGVAVMGLEKIDFMWYAKRISLLALVGYFAGIATYFLMFG</sequence>
<dbReference type="GO" id="GO:0016020">
    <property type="term" value="C:membrane"/>
    <property type="evidence" value="ECO:0007669"/>
    <property type="project" value="UniProtKB-SubCell"/>
</dbReference>
<protein>
    <submittedName>
        <fullName evidence="13">Sodium:proton antiporter</fullName>
    </submittedName>
</protein>
<evidence type="ECO:0000256" key="5">
    <source>
        <dbReference type="ARBA" id="ARBA00022989"/>
    </source>
</evidence>
<gene>
    <name evidence="13" type="ORF">FHG85_09600</name>
</gene>
<feature type="transmembrane region" description="Helical" evidence="11">
    <location>
        <begin position="410"/>
        <end position="435"/>
    </location>
</feature>
<feature type="transmembrane region" description="Helical" evidence="11">
    <location>
        <begin position="447"/>
        <end position="465"/>
    </location>
</feature>